<protein>
    <submittedName>
        <fullName evidence="1">Uncharacterized protein</fullName>
    </submittedName>
</protein>
<dbReference type="Pfam" id="PF24001">
    <property type="entry name" value="DUF7317"/>
    <property type="match status" value="1"/>
</dbReference>
<sequence length="60" mass="6351">MHQHAVRTAATLYSEGSLALDAAAKQAGVTPTQMERFVQRAGLPTPATAETRETVRVAAD</sequence>
<organism evidence="1 2">
    <name type="scientific">Salinirubellus salinus</name>
    <dbReference type="NCBI Taxonomy" id="1364945"/>
    <lineage>
        <taxon>Archaea</taxon>
        <taxon>Methanobacteriati</taxon>
        <taxon>Methanobacteriota</taxon>
        <taxon>Stenosarchaea group</taxon>
        <taxon>Halobacteria</taxon>
        <taxon>Halobacteriales</taxon>
        <taxon>Natronomonadaceae</taxon>
        <taxon>Salinirubellus</taxon>
    </lineage>
</organism>
<evidence type="ECO:0000313" key="2">
    <source>
        <dbReference type="Proteomes" id="UP001057580"/>
    </source>
</evidence>
<dbReference type="InterPro" id="IPR055741">
    <property type="entry name" value="DUF7317"/>
</dbReference>
<keyword evidence="2" id="KW-1185">Reference proteome</keyword>
<dbReference type="RefSeq" id="WP_260594224.1">
    <property type="nucleotide sequence ID" value="NZ_CP104003.1"/>
</dbReference>
<dbReference type="Proteomes" id="UP001057580">
    <property type="component" value="Chromosome"/>
</dbReference>
<evidence type="ECO:0000313" key="1">
    <source>
        <dbReference type="EMBL" id="UWM55172.1"/>
    </source>
</evidence>
<reference evidence="1" key="1">
    <citation type="submission" date="2022-09" db="EMBL/GenBank/DDBJ databases">
        <title>Diverse halophilic archaea isolated from saline environments.</title>
        <authorList>
            <person name="Cui H.-L."/>
        </authorList>
    </citation>
    <scope>NUCLEOTIDE SEQUENCE</scope>
    <source>
        <strain evidence="1">ZS-35-S2</strain>
    </source>
</reference>
<name>A0A9E7UBJ6_9EURY</name>
<accession>A0A9E7UBJ6</accession>
<gene>
    <name evidence="1" type="ORF">N0B31_02560</name>
</gene>
<dbReference type="AlphaFoldDB" id="A0A9E7UBJ6"/>
<dbReference type="KEGG" id="ssai:N0B31_02560"/>
<dbReference type="GeneID" id="74941268"/>
<dbReference type="EMBL" id="CP104003">
    <property type="protein sequence ID" value="UWM55172.1"/>
    <property type="molecule type" value="Genomic_DNA"/>
</dbReference>
<proteinExistence type="predicted"/>